<dbReference type="InParanoid" id="A0A3M0CIL2"/>
<dbReference type="EMBL" id="REFR01000010">
    <property type="protein sequence ID" value="RMB08597.1"/>
    <property type="molecule type" value="Genomic_DNA"/>
</dbReference>
<organism evidence="1 2">
    <name type="scientific">Eilatimonas milleporae</name>
    <dbReference type="NCBI Taxonomy" id="911205"/>
    <lineage>
        <taxon>Bacteria</taxon>
        <taxon>Pseudomonadati</taxon>
        <taxon>Pseudomonadota</taxon>
        <taxon>Alphaproteobacteria</taxon>
        <taxon>Kordiimonadales</taxon>
        <taxon>Kordiimonadaceae</taxon>
        <taxon>Eilatimonas</taxon>
    </lineage>
</organism>
<gene>
    <name evidence="1" type="ORF">BXY39_1232</name>
</gene>
<accession>A0A3M0CIL2</accession>
<evidence type="ECO:0000313" key="1">
    <source>
        <dbReference type="EMBL" id="RMB08597.1"/>
    </source>
</evidence>
<reference evidence="1 2" key="1">
    <citation type="submission" date="2018-10" db="EMBL/GenBank/DDBJ databases">
        <title>Genomic Encyclopedia of Archaeal and Bacterial Type Strains, Phase II (KMG-II): from individual species to whole genera.</title>
        <authorList>
            <person name="Goeker M."/>
        </authorList>
    </citation>
    <scope>NUCLEOTIDE SEQUENCE [LARGE SCALE GENOMIC DNA]</scope>
    <source>
        <strain evidence="1 2">DSM 25217</strain>
    </source>
</reference>
<sequence length="372" mass="41258">MFRLMTMTVALLLVVGQKPADAQQPSDDSLYSVRGVRVDETARDASRARAVALAGAERRAYGILIAKLTRPQDRVQLPDMNESMIRRIIRGIDVIEEQSSGRRYRAILDIHFAPAMVSRFLADAGVPQVVGGGQGVLVLHAHGRGLEMGLWVADQIRDAARGDVDWGNRLRRYRFPVADISSRAAVTAAQVRAMDASNALRLRETYGVGDVLLIFTRWDKVSHSLAYEFLLSEEELSGSGRMISDPAASDAIAERETLALALGTVLERVDTDWREQLLVDMGEGGSLEVAVPSRSLDEWTAVRERLKTVQLVDSVATVSLRIPVSRLYFHFTGRYEQMRLALSYAGLRLDERDGDWWLIPVDGAGQDDARPE</sequence>
<proteinExistence type="predicted"/>
<comment type="caution">
    <text evidence="1">The sequence shown here is derived from an EMBL/GenBank/DDBJ whole genome shotgun (WGS) entry which is preliminary data.</text>
</comment>
<evidence type="ECO:0000313" key="2">
    <source>
        <dbReference type="Proteomes" id="UP000271227"/>
    </source>
</evidence>
<dbReference type="AlphaFoldDB" id="A0A3M0CIL2"/>
<keyword evidence="2" id="KW-1185">Reference proteome</keyword>
<name>A0A3M0CIL2_9PROT</name>
<dbReference type="Proteomes" id="UP000271227">
    <property type="component" value="Unassembled WGS sequence"/>
</dbReference>
<dbReference type="InterPro" id="IPR018642">
    <property type="entry name" value="DUF2066"/>
</dbReference>
<protein>
    <submittedName>
        <fullName evidence="1">Uncharacterized protein DUF2066</fullName>
    </submittedName>
</protein>
<dbReference type="Pfam" id="PF09839">
    <property type="entry name" value="DUF2066"/>
    <property type="match status" value="1"/>
</dbReference>